<evidence type="ECO:0000313" key="2">
    <source>
        <dbReference type="Proteomes" id="UP001186974"/>
    </source>
</evidence>
<keyword evidence="2" id="KW-1185">Reference proteome</keyword>
<organism evidence="1 2">
    <name type="scientific">Coniosporium uncinatum</name>
    <dbReference type="NCBI Taxonomy" id="93489"/>
    <lineage>
        <taxon>Eukaryota</taxon>
        <taxon>Fungi</taxon>
        <taxon>Dikarya</taxon>
        <taxon>Ascomycota</taxon>
        <taxon>Pezizomycotina</taxon>
        <taxon>Dothideomycetes</taxon>
        <taxon>Dothideomycetes incertae sedis</taxon>
        <taxon>Coniosporium</taxon>
    </lineage>
</organism>
<name>A0ACC3DXQ7_9PEZI</name>
<reference evidence="1" key="1">
    <citation type="submission" date="2024-09" db="EMBL/GenBank/DDBJ databases">
        <title>Black Yeasts Isolated from many extreme environments.</title>
        <authorList>
            <person name="Coleine C."/>
            <person name="Stajich J.E."/>
            <person name="Selbmann L."/>
        </authorList>
    </citation>
    <scope>NUCLEOTIDE SEQUENCE</scope>
    <source>
        <strain evidence="1">CCFEE 5737</strain>
    </source>
</reference>
<dbReference type="EMBL" id="JAWDJW010000149">
    <property type="protein sequence ID" value="KAK3081489.1"/>
    <property type="molecule type" value="Genomic_DNA"/>
</dbReference>
<evidence type="ECO:0000313" key="1">
    <source>
        <dbReference type="EMBL" id="KAK3081489.1"/>
    </source>
</evidence>
<sequence>MSDAAFQVSRMRPFVFLELPAELRVMIYRLLFLNNFWLEWEDEPDDMPPRCIFPGYSTFQVALLRTCKQINMEASHVLYHENQSDLYLNTNITEGKGAKRRRERRVAFATYTIFTVSKLILSAGLLDMLAYRRALPKFQQAVRHLGVGSNLQNLVVDIHDAGLRSYYADKFISLLQGLHVSGQITLKISKLNAGYTRDWRLDETGSLKVVRDRVLSVLNADTQTPIVDVHVDEESDWLARKSTWEHPHVYYD</sequence>
<gene>
    <name evidence="1" type="ORF">LTS18_006127</name>
</gene>
<protein>
    <submittedName>
        <fullName evidence="1">Uncharacterized protein</fullName>
    </submittedName>
</protein>
<comment type="caution">
    <text evidence="1">The sequence shown here is derived from an EMBL/GenBank/DDBJ whole genome shotgun (WGS) entry which is preliminary data.</text>
</comment>
<proteinExistence type="predicted"/>
<accession>A0ACC3DXQ7</accession>
<dbReference type="Proteomes" id="UP001186974">
    <property type="component" value="Unassembled WGS sequence"/>
</dbReference>